<name>A0A0N9NJZ4_PECCA</name>
<dbReference type="AlphaFoldDB" id="A0A0N9NJZ4"/>
<evidence type="ECO:0000313" key="1">
    <source>
        <dbReference type="EMBL" id="ALG88589.1"/>
    </source>
</evidence>
<dbReference type="Pfam" id="PF06834">
    <property type="entry name" value="TraU"/>
    <property type="match status" value="1"/>
</dbReference>
<reference evidence="1" key="2">
    <citation type="submission" date="2015-07" db="EMBL/GenBank/DDBJ databases">
        <authorList>
            <person name="Welte C."/>
            <person name="de Graaf R."/>
            <person name="van den Bosch T.J.M."/>
            <person name="Op den Camp H."/>
            <person name="van Dam N."/>
            <person name="Jetten M."/>
        </authorList>
    </citation>
    <scope>NUCLEOTIDE SEQUENCE</scope>
    <source>
        <plasmid evidence="1">Drgb3</plasmid>
    </source>
</reference>
<dbReference type="InterPro" id="IPR009649">
    <property type="entry name" value="TraU"/>
</dbReference>
<proteinExistence type="predicted"/>
<dbReference type="RefSeq" id="WP_181375106.1">
    <property type="nucleotide sequence ID" value="NZ_KT351734.1"/>
</dbReference>
<dbReference type="NCBIfam" id="NF010297">
    <property type="entry name" value="PRK13737.1"/>
    <property type="match status" value="1"/>
</dbReference>
<organism evidence="1">
    <name type="scientific">Pectobacterium carotovorum</name>
    <name type="common">Erwinia carotovora</name>
    <dbReference type="NCBI Taxonomy" id="554"/>
    <lineage>
        <taxon>Bacteria</taxon>
        <taxon>Pseudomonadati</taxon>
        <taxon>Pseudomonadota</taxon>
        <taxon>Gammaproteobacteria</taxon>
        <taxon>Enterobacterales</taxon>
        <taxon>Pectobacteriaceae</taxon>
        <taxon>Pectobacterium</taxon>
    </lineage>
</organism>
<geneLocation type="plasmid" evidence="1">
    <name>Drgb3</name>
</geneLocation>
<dbReference type="EMBL" id="KT351734">
    <property type="protein sequence ID" value="ALG88589.1"/>
    <property type="molecule type" value="Genomic_DNA"/>
</dbReference>
<reference evidence="1" key="1">
    <citation type="journal article" date="2015" name="Environ. Microbiol.">
        <title>Plasmids from the gut microbiome of cabbage root fly larvae encode SaxA that catalyses the conversion of the plant toxin 2-phenylethyl isothiocyanate.</title>
        <authorList>
            <person name="Welte C.U."/>
            <person name="de Graaf R.M."/>
            <person name="van den Bosch T.J."/>
            <person name="Op den Camp H.J."/>
            <person name="van Dam N.M."/>
            <person name="Jetten M.S."/>
        </authorList>
    </citation>
    <scope>NUCLEOTIDE SEQUENCE</scope>
    <source>
        <plasmid evidence="1">Drgb3</plasmid>
    </source>
</reference>
<keyword evidence="1" id="KW-0614">Plasmid</keyword>
<sequence length="352" mass="39067">MIWPVDVTNIRVASEVITLNNLFKALCLSTVCLLWLETGRAAATSLECEGNFVNPITDVCWECIFPISIGSMSVAAGSVPDTANPSSPIQICPVPPPIFERIGLAIGYWEPMAMTDVSRSPYCMVNLGGFNLNIGNIGTGTGGQENRAIPGAFYHVHWYKYPLTYWLNIITSLGCLEGGDLDIAYLSELDPMWDDSSLSLIINPEAMLFNNVIAQAACAADAVASLVGKPIDALFWCAGSQGSMYPFTGYTSNEFSPLQSSLLLTERMAFKLHREGLIMNTIGADKAVCYEYPSPIIPKERWRYQLVNKYPDAGQCHPFGRSVMRWEMGRNLPNDRRNFGYLLWRKRNCVFL</sequence>
<accession>A0A0N9NJZ4</accession>
<protein>
    <submittedName>
        <fullName evidence="1">Conjugal transfer pilus assembly protein TraU</fullName>
    </submittedName>
</protein>